<organism evidence="1 2">
    <name type="scientific">Aspergillus luchuensis (strain CBS 106.47)</name>
    <dbReference type="NCBI Taxonomy" id="1137211"/>
    <lineage>
        <taxon>Eukaryota</taxon>
        <taxon>Fungi</taxon>
        <taxon>Dikarya</taxon>
        <taxon>Ascomycota</taxon>
        <taxon>Pezizomycotina</taxon>
        <taxon>Eurotiomycetes</taxon>
        <taxon>Eurotiomycetidae</taxon>
        <taxon>Eurotiales</taxon>
        <taxon>Aspergillaceae</taxon>
        <taxon>Aspergillus</taxon>
        <taxon>Aspergillus subgen. Circumdati</taxon>
    </lineage>
</organism>
<dbReference type="AlphaFoldDB" id="A0A1M3T2D3"/>
<dbReference type="VEuPathDB" id="FungiDB:ASPFODRAFT_395817"/>
<evidence type="ECO:0000313" key="2">
    <source>
        <dbReference type="Proteomes" id="UP000184063"/>
    </source>
</evidence>
<reference evidence="2" key="1">
    <citation type="journal article" date="2017" name="Genome Biol.">
        <title>Comparative genomics reveals high biological diversity and specific adaptations in the industrially and medically important fungal genus Aspergillus.</title>
        <authorList>
            <person name="de Vries R.P."/>
            <person name="Riley R."/>
            <person name="Wiebenga A."/>
            <person name="Aguilar-Osorio G."/>
            <person name="Amillis S."/>
            <person name="Uchima C.A."/>
            <person name="Anderluh G."/>
            <person name="Asadollahi M."/>
            <person name="Askin M."/>
            <person name="Barry K."/>
            <person name="Battaglia E."/>
            <person name="Bayram O."/>
            <person name="Benocci T."/>
            <person name="Braus-Stromeyer S.A."/>
            <person name="Caldana C."/>
            <person name="Canovas D."/>
            <person name="Cerqueira G.C."/>
            <person name="Chen F."/>
            <person name="Chen W."/>
            <person name="Choi C."/>
            <person name="Clum A."/>
            <person name="Dos Santos R.A."/>
            <person name="Damasio A.R."/>
            <person name="Diallinas G."/>
            <person name="Emri T."/>
            <person name="Fekete E."/>
            <person name="Flipphi M."/>
            <person name="Freyberg S."/>
            <person name="Gallo A."/>
            <person name="Gournas C."/>
            <person name="Habgood R."/>
            <person name="Hainaut M."/>
            <person name="Harispe M.L."/>
            <person name="Henrissat B."/>
            <person name="Hilden K.S."/>
            <person name="Hope R."/>
            <person name="Hossain A."/>
            <person name="Karabika E."/>
            <person name="Karaffa L."/>
            <person name="Karanyi Z."/>
            <person name="Krasevec N."/>
            <person name="Kuo A."/>
            <person name="Kusch H."/>
            <person name="LaButti K."/>
            <person name="Lagendijk E.L."/>
            <person name="Lapidus A."/>
            <person name="Levasseur A."/>
            <person name="Lindquist E."/>
            <person name="Lipzen A."/>
            <person name="Logrieco A.F."/>
            <person name="MacCabe A."/>
            <person name="Maekelae M.R."/>
            <person name="Malavazi I."/>
            <person name="Melin P."/>
            <person name="Meyer V."/>
            <person name="Mielnichuk N."/>
            <person name="Miskei M."/>
            <person name="Molnar A.P."/>
            <person name="Mule G."/>
            <person name="Ngan C.Y."/>
            <person name="Orejas M."/>
            <person name="Orosz E."/>
            <person name="Ouedraogo J.P."/>
            <person name="Overkamp K.M."/>
            <person name="Park H.-S."/>
            <person name="Perrone G."/>
            <person name="Piumi F."/>
            <person name="Punt P.J."/>
            <person name="Ram A.F."/>
            <person name="Ramon A."/>
            <person name="Rauscher S."/>
            <person name="Record E."/>
            <person name="Riano-Pachon D.M."/>
            <person name="Robert V."/>
            <person name="Roehrig J."/>
            <person name="Ruller R."/>
            <person name="Salamov A."/>
            <person name="Salih N.S."/>
            <person name="Samson R.A."/>
            <person name="Sandor E."/>
            <person name="Sanguinetti M."/>
            <person name="Schuetze T."/>
            <person name="Sepcic K."/>
            <person name="Shelest E."/>
            <person name="Sherlock G."/>
            <person name="Sophianopoulou V."/>
            <person name="Squina F.M."/>
            <person name="Sun H."/>
            <person name="Susca A."/>
            <person name="Todd R.B."/>
            <person name="Tsang A."/>
            <person name="Unkles S.E."/>
            <person name="van de Wiele N."/>
            <person name="van Rossen-Uffink D."/>
            <person name="Oliveira J.V."/>
            <person name="Vesth T.C."/>
            <person name="Visser J."/>
            <person name="Yu J.-H."/>
            <person name="Zhou M."/>
            <person name="Andersen M.R."/>
            <person name="Archer D.B."/>
            <person name="Baker S.E."/>
            <person name="Benoit I."/>
            <person name="Brakhage A.A."/>
            <person name="Braus G.H."/>
            <person name="Fischer R."/>
            <person name="Frisvad J.C."/>
            <person name="Goldman G.H."/>
            <person name="Houbraken J."/>
            <person name="Oakley B."/>
            <person name="Pocsi I."/>
            <person name="Scazzocchio C."/>
            <person name="Seiboth B."/>
            <person name="vanKuyk P.A."/>
            <person name="Wortman J."/>
            <person name="Dyer P.S."/>
            <person name="Grigoriev I.V."/>
        </authorList>
    </citation>
    <scope>NUCLEOTIDE SEQUENCE [LARGE SCALE GENOMIC DNA]</scope>
    <source>
        <strain evidence="2">CBS 106.47</strain>
    </source>
</reference>
<protein>
    <submittedName>
        <fullName evidence="1">Uncharacterized protein</fullName>
    </submittedName>
</protein>
<evidence type="ECO:0000313" key="1">
    <source>
        <dbReference type="EMBL" id="OJZ80910.1"/>
    </source>
</evidence>
<dbReference type="EMBL" id="KV878252">
    <property type="protein sequence ID" value="OJZ80910.1"/>
    <property type="molecule type" value="Genomic_DNA"/>
</dbReference>
<proteinExistence type="predicted"/>
<name>A0A1M3T2D3_ASPLC</name>
<gene>
    <name evidence="1" type="ORF">ASPFODRAFT_395817</name>
</gene>
<sequence length="245" mass="27329">MLPPGFVFQVQACRSTPIPPPPPHVLFLCHYDRNFIPFSFSFVGSVTRSFQVPSPYYCCNPYFDILGPFSRRWRCRCVSVCLLALSLSVQKQALGRILYIHPRNSRSNASLCFAMLCFVARWGGRSSLILAVLLAYFPFPLVDFVGATVCMCARLISKQLFHLPLWLVFHIRGFAGTRMATVLMRMSRVGGHCWPSDGKGAGFTGGGTMTRGFSRALFVFILGLDYDHGSGLGCLLTGQRSYLFL</sequence>
<accession>A0A1M3T2D3</accession>
<dbReference type="Proteomes" id="UP000184063">
    <property type="component" value="Unassembled WGS sequence"/>
</dbReference>